<feature type="transmembrane region" description="Helical" evidence="3">
    <location>
        <begin position="123"/>
        <end position="144"/>
    </location>
</feature>
<dbReference type="GO" id="GO:0046688">
    <property type="term" value="P:response to copper ion"/>
    <property type="evidence" value="ECO:0007669"/>
    <property type="project" value="InterPro"/>
</dbReference>
<evidence type="ECO:0000256" key="3">
    <source>
        <dbReference type="SAM" id="Phobius"/>
    </source>
</evidence>
<evidence type="ECO:0000259" key="5">
    <source>
        <dbReference type="Pfam" id="PF04234"/>
    </source>
</evidence>
<name>A0A1H9RJ74_9PSEU</name>
<dbReference type="InterPro" id="IPR014755">
    <property type="entry name" value="Cu-Rt/internalin_Ig-like"/>
</dbReference>
<keyword evidence="2" id="KW-0186">Copper</keyword>
<evidence type="ECO:0000256" key="4">
    <source>
        <dbReference type="SAM" id="SignalP"/>
    </source>
</evidence>
<sequence length="146" mass="15575">MTRVLLVLSFLLLCLAPPASASPALVNATPAEDSTISVAPQILRLTFDRTIAGAGPYSIAVTGGGRQWTEPMIGADDTVLAVPLRPAMPAGDYLVSYELTPPDGVPLKGEYRFVLRDRASPPWWSWLLIGSAVVAVAATAYRLARR</sequence>
<dbReference type="AlphaFoldDB" id="A0A1H9RJ74"/>
<accession>A0A1H9RJ74</accession>
<dbReference type="GO" id="GO:0005507">
    <property type="term" value="F:copper ion binding"/>
    <property type="evidence" value="ECO:0007669"/>
    <property type="project" value="InterPro"/>
</dbReference>
<keyword evidence="3" id="KW-0812">Transmembrane</keyword>
<dbReference type="Gene3D" id="2.60.40.1220">
    <property type="match status" value="1"/>
</dbReference>
<reference evidence="7" key="1">
    <citation type="submission" date="2016-10" db="EMBL/GenBank/DDBJ databases">
        <authorList>
            <person name="Varghese N."/>
            <person name="Submissions S."/>
        </authorList>
    </citation>
    <scope>NUCLEOTIDE SEQUENCE [LARGE SCALE GENOMIC DNA]</scope>
    <source>
        <strain evidence="7">DSM 44437</strain>
    </source>
</reference>
<evidence type="ECO:0000256" key="2">
    <source>
        <dbReference type="ARBA" id="ARBA00023008"/>
    </source>
</evidence>
<keyword evidence="7" id="KW-1185">Reference proteome</keyword>
<dbReference type="SUPFAM" id="SSF81296">
    <property type="entry name" value="E set domains"/>
    <property type="match status" value="1"/>
</dbReference>
<dbReference type="RefSeq" id="WP_089920557.1">
    <property type="nucleotide sequence ID" value="NZ_FOFV01000011.1"/>
</dbReference>
<feature type="signal peptide" evidence="4">
    <location>
        <begin position="1"/>
        <end position="21"/>
    </location>
</feature>
<proteinExistence type="predicted"/>
<dbReference type="EMBL" id="FOFV01000011">
    <property type="protein sequence ID" value="SER72678.1"/>
    <property type="molecule type" value="Genomic_DNA"/>
</dbReference>
<evidence type="ECO:0000313" key="7">
    <source>
        <dbReference type="Proteomes" id="UP000199503"/>
    </source>
</evidence>
<organism evidence="6 7">
    <name type="scientific">Lentzea albida</name>
    <dbReference type="NCBI Taxonomy" id="65499"/>
    <lineage>
        <taxon>Bacteria</taxon>
        <taxon>Bacillati</taxon>
        <taxon>Actinomycetota</taxon>
        <taxon>Actinomycetes</taxon>
        <taxon>Pseudonocardiales</taxon>
        <taxon>Pseudonocardiaceae</taxon>
        <taxon>Lentzea</taxon>
    </lineage>
</organism>
<dbReference type="GO" id="GO:0042597">
    <property type="term" value="C:periplasmic space"/>
    <property type="evidence" value="ECO:0007669"/>
    <property type="project" value="InterPro"/>
</dbReference>
<protein>
    <submittedName>
        <fullName evidence="6">CopC domain-containing protein</fullName>
    </submittedName>
</protein>
<dbReference type="Proteomes" id="UP000199503">
    <property type="component" value="Unassembled WGS sequence"/>
</dbReference>
<dbReference type="STRING" id="65499.SAMN04488000_111139"/>
<keyword evidence="3" id="KW-0472">Membrane</keyword>
<feature type="chain" id="PRO_5011749562" evidence="4">
    <location>
        <begin position="22"/>
        <end position="146"/>
    </location>
</feature>
<evidence type="ECO:0000256" key="1">
    <source>
        <dbReference type="ARBA" id="ARBA00022729"/>
    </source>
</evidence>
<evidence type="ECO:0000313" key="6">
    <source>
        <dbReference type="EMBL" id="SER72678.1"/>
    </source>
</evidence>
<keyword evidence="1 4" id="KW-0732">Signal</keyword>
<feature type="domain" description="CopC" evidence="5">
    <location>
        <begin position="24"/>
        <end position="114"/>
    </location>
</feature>
<dbReference type="InterPro" id="IPR007348">
    <property type="entry name" value="CopC_dom"/>
</dbReference>
<dbReference type="InterPro" id="IPR014756">
    <property type="entry name" value="Ig_E-set"/>
</dbReference>
<dbReference type="Pfam" id="PF04234">
    <property type="entry name" value="CopC"/>
    <property type="match status" value="1"/>
</dbReference>
<keyword evidence="3" id="KW-1133">Transmembrane helix</keyword>
<dbReference type="OrthoDB" id="5242236at2"/>
<gene>
    <name evidence="6" type="ORF">SAMN04488000_111139</name>
</gene>